<dbReference type="InterPro" id="IPR013321">
    <property type="entry name" value="Arc_rbn_hlx_hlx"/>
</dbReference>
<dbReference type="SUPFAM" id="SSF143100">
    <property type="entry name" value="TTHA1013/TTHA0281-like"/>
    <property type="match status" value="1"/>
</dbReference>
<dbReference type="RefSeq" id="WP_005990137.1">
    <property type="nucleotide sequence ID" value="NZ_AECZ01000001.1"/>
</dbReference>
<dbReference type="InterPro" id="IPR010985">
    <property type="entry name" value="Ribbon_hlx_hlx"/>
</dbReference>
<dbReference type="InterPro" id="IPR035069">
    <property type="entry name" value="TTHA1013/TTHA0281-like"/>
</dbReference>
<comment type="caution">
    <text evidence="1">The sequence shown here is derived from an EMBL/GenBank/DDBJ whole genome shotgun (WGS) entry which is preliminary data.</text>
</comment>
<dbReference type="OrthoDB" id="5297106at2"/>
<reference evidence="1 2" key="1">
    <citation type="submission" date="2010-08" db="EMBL/GenBank/DDBJ databases">
        <title>The draft genome of Desulfovibrio fructosovorans JJ.</title>
        <authorList>
            <consortium name="US DOE Joint Genome Institute (JGI-PGF)"/>
            <person name="Lucas S."/>
            <person name="Copeland A."/>
            <person name="Lapidus A."/>
            <person name="Cheng J.-F."/>
            <person name="Bruce D."/>
            <person name="Goodwin L."/>
            <person name="Pitluck S."/>
            <person name="Land M.L."/>
            <person name="Hauser L."/>
            <person name="Chang Y.-J."/>
            <person name="Jeffries C."/>
            <person name="Wall J.D."/>
            <person name="Stahl D.A."/>
            <person name="Arkin A.P."/>
            <person name="Dehal P."/>
            <person name="Stolyar S.M."/>
            <person name="Hazen T.C."/>
            <person name="Woyke T.J."/>
        </authorList>
    </citation>
    <scope>NUCLEOTIDE SEQUENCE [LARGE SCALE GENOMIC DNA]</scope>
    <source>
        <strain evidence="1 2">JJ</strain>
    </source>
</reference>
<evidence type="ECO:0000313" key="1">
    <source>
        <dbReference type="EMBL" id="EFL53090.1"/>
    </source>
</evidence>
<accession>E1JR89</accession>
<proteinExistence type="predicted"/>
<name>E1JR89_SOLFR</name>
<protein>
    <submittedName>
        <fullName evidence="1">HicB family protein</fullName>
    </submittedName>
</protein>
<dbReference type="Pfam" id="PF05534">
    <property type="entry name" value="HicB"/>
    <property type="match status" value="1"/>
</dbReference>
<dbReference type="STRING" id="596151.DesfrDRAFT_0138"/>
<dbReference type="AlphaFoldDB" id="E1JR89"/>
<keyword evidence="2" id="KW-1185">Reference proteome</keyword>
<dbReference type="EMBL" id="AECZ01000001">
    <property type="protein sequence ID" value="EFL53090.1"/>
    <property type="molecule type" value="Genomic_DNA"/>
</dbReference>
<dbReference type="Gene3D" id="1.10.1220.10">
    <property type="entry name" value="Met repressor-like"/>
    <property type="match status" value="1"/>
</dbReference>
<evidence type="ECO:0000313" key="2">
    <source>
        <dbReference type="Proteomes" id="UP000006250"/>
    </source>
</evidence>
<dbReference type="Proteomes" id="UP000006250">
    <property type="component" value="Unassembled WGS sequence"/>
</dbReference>
<organism evidence="1 2">
    <name type="scientific">Solidesulfovibrio fructosivorans JJ]</name>
    <dbReference type="NCBI Taxonomy" id="596151"/>
    <lineage>
        <taxon>Bacteria</taxon>
        <taxon>Pseudomonadati</taxon>
        <taxon>Thermodesulfobacteriota</taxon>
        <taxon>Desulfovibrionia</taxon>
        <taxon>Desulfovibrionales</taxon>
        <taxon>Desulfovibrionaceae</taxon>
        <taxon>Solidesulfovibrio</taxon>
    </lineage>
</organism>
<dbReference type="eggNOG" id="COG4226">
    <property type="taxonomic scope" value="Bacteria"/>
</dbReference>
<gene>
    <name evidence="1" type="ORF">DesfrDRAFT_0138</name>
</gene>
<dbReference type="GO" id="GO:0006355">
    <property type="term" value="P:regulation of DNA-templated transcription"/>
    <property type="evidence" value="ECO:0007669"/>
    <property type="project" value="InterPro"/>
</dbReference>
<sequence>MTPMTYKGYAARIEYSDEDECFVGHIAGISDIVGFHGDSVEEIRAAFHEAVDHYLEACAARNVPPNKPYSGKIMVRVSPELHARVAMIASARGVSLNALATEALEHTAQS</sequence>
<dbReference type="SUPFAM" id="SSF47598">
    <property type="entry name" value="Ribbon-helix-helix"/>
    <property type="match status" value="1"/>
</dbReference>
<dbReference type="InterPro" id="IPR008651">
    <property type="entry name" value="Uncharacterised_HicB"/>
</dbReference>